<sequence>MKKVLVHSLVRKIAAAGTSELDQRAKSKTCQVPSRKEMYSEPAALSTPSPHQANLHTRLKTKHAVPQNQHLLAQNLLHLYSFPSPISEPRLPPAQNKFVPSHSQAASRHSQRAQNPRPQKCGSAASSVESQIMHADLPNRNNRRHRLPPFNSFH</sequence>
<feature type="region of interest" description="Disordered" evidence="1">
    <location>
        <begin position="83"/>
        <end position="154"/>
    </location>
</feature>
<organism evidence="2 3">
    <name type="scientific">Parthenolecanium corni</name>
    <dbReference type="NCBI Taxonomy" id="536013"/>
    <lineage>
        <taxon>Eukaryota</taxon>
        <taxon>Metazoa</taxon>
        <taxon>Ecdysozoa</taxon>
        <taxon>Arthropoda</taxon>
        <taxon>Hexapoda</taxon>
        <taxon>Insecta</taxon>
        <taxon>Pterygota</taxon>
        <taxon>Neoptera</taxon>
        <taxon>Paraneoptera</taxon>
        <taxon>Hemiptera</taxon>
        <taxon>Sternorrhyncha</taxon>
        <taxon>Coccoidea</taxon>
        <taxon>Coccidae</taxon>
        <taxon>Parthenolecanium</taxon>
    </lineage>
</organism>
<evidence type="ECO:0000313" key="2">
    <source>
        <dbReference type="EMBL" id="KAK7580406.1"/>
    </source>
</evidence>
<reference evidence="2 3" key="1">
    <citation type="submission" date="2024-03" db="EMBL/GenBank/DDBJ databases">
        <title>Adaptation during the transition from Ophiocordyceps entomopathogen to insect associate is accompanied by gene loss and intensified selection.</title>
        <authorList>
            <person name="Ward C.M."/>
            <person name="Onetto C.A."/>
            <person name="Borneman A.R."/>
        </authorList>
    </citation>
    <scope>NUCLEOTIDE SEQUENCE [LARGE SCALE GENOMIC DNA]</scope>
    <source>
        <strain evidence="2">AWRI1</strain>
        <tissue evidence="2">Single Adult Female</tissue>
    </source>
</reference>
<evidence type="ECO:0000313" key="3">
    <source>
        <dbReference type="Proteomes" id="UP001367676"/>
    </source>
</evidence>
<name>A0AAN9Y0Z8_9HEMI</name>
<dbReference type="AlphaFoldDB" id="A0AAN9Y0Z8"/>
<feature type="compositionally biased region" description="Polar residues" evidence="1">
    <location>
        <begin position="101"/>
        <end position="117"/>
    </location>
</feature>
<accession>A0AAN9Y0Z8</accession>
<protein>
    <submittedName>
        <fullName evidence="2">Uncharacterized protein</fullName>
    </submittedName>
</protein>
<dbReference type="Proteomes" id="UP001367676">
    <property type="component" value="Unassembled WGS sequence"/>
</dbReference>
<evidence type="ECO:0000256" key="1">
    <source>
        <dbReference type="SAM" id="MobiDB-lite"/>
    </source>
</evidence>
<dbReference type="EMBL" id="JBBCAQ010000034">
    <property type="protein sequence ID" value="KAK7580406.1"/>
    <property type="molecule type" value="Genomic_DNA"/>
</dbReference>
<comment type="caution">
    <text evidence="2">The sequence shown here is derived from an EMBL/GenBank/DDBJ whole genome shotgun (WGS) entry which is preliminary data.</text>
</comment>
<keyword evidence="3" id="KW-1185">Reference proteome</keyword>
<gene>
    <name evidence="2" type="ORF">V9T40_001035</name>
</gene>
<proteinExistence type="predicted"/>